<feature type="domain" description="SPARC/Testican calcium-binding" evidence="5">
    <location>
        <begin position="11"/>
        <end position="60"/>
    </location>
</feature>
<evidence type="ECO:0000259" key="5">
    <source>
        <dbReference type="Pfam" id="PF10591"/>
    </source>
</evidence>
<gene>
    <name evidence="6" type="ORF">L345_17550</name>
</gene>
<dbReference type="InterPro" id="IPR019577">
    <property type="entry name" value="SPARC/Testican_Ca-bd-dom"/>
</dbReference>
<evidence type="ECO:0000313" key="6">
    <source>
        <dbReference type="EMBL" id="ETE56738.1"/>
    </source>
</evidence>
<dbReference type="GO" id="GO:0005576">
    <property type="term" value="C:extracellular region"/>
    <property type="evidence" value="ECO:0007669"/>
    <property type="project" value="UniProtKB-SubCell"/>
</dbReference>
<evidence type="ECO:0000256" key="4">
    <source>
        <dbReference type="ARBA" id="ARBA00023180"/>
    </source>
</evidence>
<dbReference type="Proteomes" id="UP000018936">
    <property type="component" value="Unassembled WGS sequence"/>
</dbReference>
<comment type="caution">
    <text evidence="6">The sequence shown here is derived from an EMBL/GenBank/DDBJ whole genome shotgun (WGS) entry which is preliminary data.</text>
</comment>
<dbReference type="AlphaFoldDB" id="V8N4Z7"/>
<comment type="subcellular location">
    <subcellularLocation>
        <location evidence="1">Secreted</location>
    </subcellularLocation>
</comment>
<dbReference type="OrthoDB" id="8875634at2759"/>
<dbReference type="GO" id="GO:0005509">
    <property type="term" value="F:calcium ion binding"/>
    <property type="evidence" value="ECO:0007669"/>
    <property type="project" value="InterPro"/>
</dbReference>
<keyword evidence="4" id="KW-0325">Glycoprotein</keyword>
<name>V8N4Z7_OPHHA</name>
<sequence>MTIPYRSLEDRAVRWQFTHLDRDFSNGVSERELRPFKLYMKQNARPKRCVRKFLDYCDLSGN</sequence>
<proteinExistence type="predicted"/>
<evidence type="ECO:0000256" key="3">
    <source>
        <dbReference type="ARBA" id="ARBA00023157"/>
    </source>
</evidence>
<keyword evidence="2" id="KW-0964">Secreted</keyword>
<dbReference type="InterPro" id="IPR011992">
    <property type="entry name" value="EF-hand-dom_pair"/>
</dbReference>
<keyword evidence="3" id="KW-1015">Disulfide bond</keyword>
<organism evidence="6 7">
    <name type="scientific">Ophiophagus hannah</name>
    <name type="common">King cobra</name>
    <name type="synonym">Naja hannah</name>
    <dbReference type="NCBI Taxonomy" id="8665"/>
    <lineage>
        <taxon>Eukaryota</taxon>
        <taxon>Metazoa</taxon>
        <taxon>Chordata</taxon>
        <taxon>Craniata</taxon>
        <taxon>Vertebrata</taxon>
        <taxon>Euteleostomi</taxon>
        <taxon>Lepidosauria</taxon>
        <taxon>Squamata</taxon>
        <taxon>Bifurcata</taxon>
        <taxon>Unidentata</taxon>
        <taxon>Episquamata</taxon>
        <taxon>Toxicofera</taxon>
        <taxon>Serpentes</taxon>
        <taxon>Colubroidea</taxon>
        <taxon>Elapidae</taxon>
        <taxon>Elapinae</taxon>
        <taxon>Ophiophagus</taxon>
    </lineage>
</organism>
<keyword evidence="7" id="KW-1185">Reference proteome</keyword>
<protein>
    <recommendedName>
        <fullName evidence="5">SPARC/Testican calcium-binding domain-containing protein</fullName>
    </recommendedName>
</protein>
<evidence type="ECO:0000256" key="2">
    <source>
        <dbReference type="ARBA" id="ARBA00022525"/>
    </source>
</evidence>
<dbReference type="Pfam" id="PF10591">
    <property type="entry name" value="SPARC_Ca_bdg"/>
    <property type="match status" value="1"/>
</dbReference>
<evidence type="ECO:0000313" key="7">
    <source>
        <dbReference type="Proteomes" id="UP000018936"/>
    </source>
</evidence>
<accession>V8N4Z7</accession>
<reference evidence="6 7" key="1">
    <citation type="journal article" date="2013" name="Proc. Natl. Acad. Sci. U.S.A.">
        <title>The king cobra genome reveals dynamic gene evolution and adaptation in the snake venom system.</title>
        <authorList>
            <person name="Vonk F.J."/>
            <person name="Casewell N.R."/>
            <person name="Henkel C.V."/>
            <person name="Heimberg A.M."/>
            <person name="Jansen H.J."/>
            <person name="McCleary R.J."/>
            <person name="Kerkkamp H.M."/>
            <person name="Vos R.A."/>
            <person name="Guerreiro I."/>
            <person name="Calvete J.J."/>
            <person name="Wuster W."/>
            <person name="Woods A.E."/>
            <person name="Logan J.M."/>
            <person name="Harrison R.A."/>
            <person name="Castoe T.A."/>
            <person name="de Koning A.P."/>
            <person name="Pollock D.D."/>
            <person name="Yandell M."/>
            <person name="Calderon D."/>
            <person name="Renjifo C."/>
            <person name="Currier R.B."/>
            <person name="Salgado D."/>
            <person name="Pla D."/>
            <person name="Sanz L."/>
            <person name="Hyder A.S."/>
            <person name="Ribeiro J.M."/>
            <person name="Arntzen J.W."/>
            <person name="van den Thillart G.E."/>
            <person name="Boetzer M."/>
            <person name="Pirovano W."/>
            <person name="Dirks R.P."/>
            <person name="Spaink H.P."/>
            <person name="Duboule D."/>
            <person name="McGlinn E."/>
            <person name="Kini R.M."/>
            <person name="Richardson M.K."/>
        </authorList>
    </citation>
    <scope>NUCLEOTIDE SEQUENCE</scope>
    <source>
        <tissue evidence="6">Blood</tissue>
    </source>
</reference>
<feature type="non-terminal residue" evidence="6">
    <location>
        <position position="62"/>
    </location>
</feature>
<evidence type="ECO:0000256" key="1">
    <source>
        <dbReference type="ARBA" id="ARBA00004613"/>
    </source>
</evidence>
<dbReference type="SUPFAM" id="SSF47473">
    <property type="entry name" value="EF-hand"/>
    <property type="match status" value="1"/>
</dbReference>
<dbReference type="EMBL" id="AZIM01013460">
    <property type="protein sequence ID" value="ETE56738.1"/>
    <property type="molecule type" value="Genomic_DNA"/>
</dbReference>
<dbReference type="Gene3D" id="1.10.238.10">
    <property type="entry name" value="EF-hand"/>
    <property type="match status" value="1"/>
</dbReference>
<feature type="non-terminal residue" evidence="6">
    <location>
        <position position="1"/>
    </location>
</feature>